<dbReference type="AlphaFoldDB" id="A0A9P8Y6E4"/>
<keyword evidence="3" id="KW-0560">Oxidoreductase</keyword>
<dbReference type="Proteomes" id="UP000756346">
    <property type="component" value="Unassembled WGS sequence"/>
</dbReference>
<feature type="domain" description="Ketoreductase" evidence="5">
    <location>
        <begin position="88"/>
        <end position="262"/>
    </location>
</feature>
<reference evidence="6" key="1">
    <citation type="journal article" date="2021" name="Nat. Commun.">
        <title>Genetic determinants of endophytism in the Arabidopsis root mycobiome.</title>
        <authorList>
            <person name="Mesny F."/>
            <person name="Miyauchi S."/>
            <person name="Thiergart T."/>
            <person name="Pickel B."/>
            <person name="Atanasova L."/>
            <person name="Karlsson M."/>
            <person name="Huettel B."/>
            <person name="Barry K.W."/>
            <person name="Haridas S."/>
            <person name="Chen C."/>
            <person name="Bauer D."/>
            <person name="Andreopoulos W."/>
            <person name="Pangilinan J."/>
            <person name="LaButti K."/>
            <person name="Riley R."/>
            <person name="Lipzen A."/>
            <person name="Clum A."/>
            <person name="Drula E."/>
            <person name="Henrissat B."/>
            <person name="Kohler A."/>
            <person name="Grigoriev I.V."/>
            <person name="Martin F.M."/>
            <person name="Hacquard S."/>
        </authorList>
    </citation>
    <scope>NUCLEOTIDE SEQUENCE</scope>
    <source>
        <strain evidence="6">MPI-CAGE-CH-0230</strain>
    </source>
</reference>
<dbReference type="Gene3D" id="3.40.50.720">
    <property type="entry name" value="NAD(P)-binding Rossmann-like Domain"/>
    <property type="match status" value="1"/>
</dbReference>
<keyword evidence="7" id="KW-1185">Reference proteome</keyword>
<dbReference type="SUPFAM" id="SSF51735">
    <property type="entry name" value="NAD(P)-binding Rossmann-fold domains"/>
    <property type="match status" value="1"/>
</dbReference>
<dbReference type="GO" id="GO:0016616">
    <property type="term" value="F:oxidoreductase activity, acting on the CH-OH group of donors, NAD or NADP as acceptor"/>
    <property type="evidence" value="ECO:0007669"/>
    <property type="project" value="TreeGrafter"/>
</dbReference>
<evidence type="ECO:0000259" key="5">
    <source>
        <dbReference type="SMART" id="SM00822"/>
    </source>
</evidence>
<dbReference type="PANTHER" id="PTHR24322">
    <property type="entry name" value="PKSB"/>
    <property type="match status" value="1"/>
</dbReference>
<dbReference type="PANTHER" id="PTHR24322:SF736">
    <property type="entry name" value="RETINOL DEHYDROGENASE 10"/>
    <property type="match status" value="1"/>
</dbReference>
<dbReference type="OrthoDB" id="10253736at2759"/>
<sequence>MAFQSREGLTVDLIARILRQTALNPWLAIPISILAAWRLPPSRGISLQFLSHVCAVLGTTLSLNDWLNKWSANNWAGDGRRSWDWAREIVVITGGSGGIGASIARQLLARNPRTKIVIVDYAPLAWAPEPGTPVSYFRCDLSSADAIKTLAARIRSEVGHPTVLVNNAGLCRGATVMDGSYADVELTIRTNLVAPFLLAKEFLPHMVSMNHGHVVNVGSLSSLFPPAGIADYAATKAGITALHETLQLELKQVHHASRVRLTLGILGFIKTPLFKGETRQSPFLFPLLHVDTVGEAFVDALYSGLGTTIYLPGIMRYVAMLRAGPEWLSRGVREGTASLGVDYKGRQQVNEETGGLA</sequence>
<dbReference type="Pfam" id="PF00106">
    <property type="entry name" value="adh_short"/>
    <property type="match status" value="1"/>
</dbReference>
<protein>
    <submittedName>
        <fullName evidence="6">Short-chain dehydrogenase</fullName>
    </submittedName>
</protein>
<dbReference type="SMART" id="SM00822">
    <property type="entry name" value="PKS_KR"/>
    <property type="match status" value="1"/>
</dbReference>
<evidence type="ECO:0000256" key="4">
    <source>
        <dbReference type="RuleBase" id="RU000363"/>
    </source>
</evidence>
<organism evidence="6 7">
    <name type="scientific">Microdochium trichocladiopsis</name>
    <dbReference type="NCBI Taxonomy" id="1682393"/>
    <lineage>
        <taxon>Eukaryota</taxon>
        <taxon>Fungi</taxon>
        <taxon>Dikarya</taxon>
        <taxon>Ascomycota</taxon>
        <taxon>Pezizomycotina</taxon>
        <taxon>Sordariomycetes</taxon>
        <taxon>Xylariomycetidae</taxon>
        <taxon>Xylariales</taxon>
        <taxon>Microdochiaceae</taxon>
        <taxon>Microdochium</taxon>
    </lineage>
</organism>
<comment type="caution">
    <text evidence="6">The sequence shown here is derived from an EMBL/GenBank/DDBJ whole genome shotgun (WGS) entry which is preliminary data.</text>
</comment>
<dbReference type="InterPro" id="IPR036291">
    <property type="entry name" value="NAD(P)-bd_dom_sf"/>
</dbReference>
<evidence type="ECO:0000313" key="6">
    <source>
        <dbReference type="EMBL" id="KAH7029925.1"/>
    </source>
</evidence>
<evidence type="ECO:0000313" key="7">
    <source>
        <dbReference type="Proteomes" id="UP000756346"/>
    </source>
</evidence>
<evidence type="ECO:0000256" key="3">
    <source>
        <dbReference type="ARBA" id="ARBA00023002"/>
    </source>
</evidence>
<dbReference type="PRINTS" id="PR00081">
    <property type="entry name" value="GDHRDH"/>
</dbReference>
<dbReference type="PRINTS" id="PR00080">
    <property type="entry name" value="SDRFAMILY"/>
</dbReference>
<accession>A0A9P8Y6E4</accession>
<dbReference type="GeneID" id="70191515"/>
<dbReference type="RefSeq" id="XP_046012213.1">
    <property type="nucleotide sequence ID" value="XM_046161969.1"/>
</dbReference>
<dbReference type="InterPro" id="IPR002347">
    <property type="entry name" value="SDR_fam"/>
</dbReference>
<evidence type="ECO:0000256" key="1">
    <source>
        <dbReference type="ARBA" id="ARBA00006484"/>
    </source>
</evidence>
<proteinExistence type="inferred from homology"/>
<keyword evidence="2" id="KW-0521">NADP</keyword>
<dbReference type="EMBL" id="JAGTJQ010000006">
    <property type="protein sequence ID" value="KAH7029925.1"/>
    <property type="molecule type" value="Genomic_DNA"/>
</dbReference>
<comment type="similarity">
    <text evidence="1 4">Belongs to the short-chain dehydrogenases/reductases (SDR) family.</text>
</comment>
<dbReference type="PROSITE" id="PS00061">
    <property type="entry name" value="ADH_SHORT"/>
    <property type="match status" value="1"/>
</dbReference>
<gene>
    <name evidence="6" type="ORF">B0I36DRAFT_412437</name>
</gene>
<evidence type="ECO:0000256" key="2">
    <source>
        <dbReference type="ARBA" id="ARBA00022857"/>
    </source>
</evidence>
<dbReference type="InterPro" id="IPR020904">
    <property type="entry name" value="Sc_DH/Rdtase_CS"/>
</dbReference>
<name>A0A9P8Y6E4_9PEZI</name>
<dbReference type="InterPro" id="IPR057326">
    <property type="entry name" value="KR_dom"/>
</dbReference>